<dbReference type="EMBL" id="MRCG01000001">
    <property type="protein sequence ID" value="OKH51254.1"/>
    <property type="molecule type" value="Genomic_DNA"/>
</dbReference>
<evidence type="ECO:0000313" key="1">
    <source>
        <dbReference type="EMBL" id="OKH51254.1"/>
    </source>
</evidence>
<keyword evidence="2" id="KW-1185">Reference proteome</keyword>
<proteinExistence type="predicted"/>
<dbReference type="Proteomes" id="UP000185557">
    <property type="component" value="Unassembled WGS sequence"/>
</dbReference>
<sequence length="85" mass="8724">MASSSPLIGVILVDCAKANAKEGLAIATERCGYGDDTAQFQEALKSACGDMNIAIDGLSDLVDDKPTVLTPELGEVVAPDSPSEL</sequence>
<organism evidence="1 2">
    <name type="scientific">Phormidium tenue NIES-30</name>
    <dbReference type="NCBI Taxonomy" id="549789"/>
    <lineage>
        <taxon>Bacteria</taxon>
        <taxon>Bacillati</taxon>
        <taxon>Cyanobacteriota</taxon>
        <taxon>Cyanophyceae</taxon>
        <taxon>Oscillatoriophycideae</taxon>
        <taxon>Oscillatoriales</taxon>
        <taxon>Oscillatoriaceae</taxon>
        <taxon>Phormidium</taxon>
    </lineage>
</organism>
<comment type="caution">
    <text evidence="1">The sequence shown here is derived from an EMBL/GenBank/DDBJ whole genome shotgun (WGS) entry which is preliminary data.</text>
</comment>
<accession>A0A1U7JBU2</accession>
<dbReference type="AlphaFoldDB" id="A0A1U7JBU2"/>
<reference evidence="1 2" key="1">
    <citation type="submission" date="2016-11" db="EMBL/GenBank/DDBJ databases">
        <title>Draft Genome Sequences of Nine Cyanobacterial Strains from Diverse Habitats.</title>
        <authorList>
            <person name="Zhu T."/>
            <person name="Hou S."/>
            <person name="Lu X."/>
            <person name="Hess W.R."/>
        </authorList>
    </citation>
    <scope>NUCLEOTIDE SEQUENCE [LARGE SCALE GENOMIC DNA]</scope>
    <source>
        <strain evidence="1 2">NIES-30</strain>
    </source>
</reference>
<dbReference type="OrthoDB" id="466434at2"/>
<evidence type="ECO:0000313" key="2">
    <source>
        <dbReference type="Proteomes" id="UP000185557"/>
    </source>
</evidence>
<protein>
    <submittedName>
        <fullName evidence="1">Uncharacterized protein</fullName>
    </submittedName>
</protein>
<name>A0A1U7JBU2_9CYAN</name>
<dbReference type="STRING" id="549789.NIES30_02890"/>
<gene>
    <name evidence="1" type="ORF">NIES30_02890</name>
</gene>